<accession>A0ABS5UCF2</accession>
<evidence type="ECO:0000313" key="11">
    <source>
        <dbReference type="EMBL" id="MBT1073377.1"/>
    </source>
</evidence>
<dbReference type="Gene3D" id="4.10.830.10">
    <property type="entry name" value="30s Ribosomal Protein S14, Chain N"/>
    <property type="match status" value="1"/>
</dbReference>
<dbReference type="InterPro" id="IPR023053">
    <property type="entry name" value="Ribosomal_uS14_bact"/>
</dbReference>
<evidence type="ECO:0000256" key="9">
    <source>
        <dbReference type="ARBA" id="ARBA00047110"/>
    </source>
</evidence>
<name>A0ABS5UCF2_9BACT</name>
<comment type="similarity">
    <text evidence="10">Belongs to the universal ribosomal protein uS14 family. Zinc-binding uS14 subfamily.</text>
</comment>
<feature type="binding site" evidence="10">
    <location>
        <position position="24"/>
    </location>
    <ligand>
        <name>Zn(2+)</name>
        <dbReference type="ChEBI" id="CHEBI:29105"/>
    </ligand>
</feature>
<dbReference type="InterPro" id="IPR018271">
    <property type="entry name" value="Ribosomal_uS14_CS"/>
</dbReference>
<feature type="binding site" evidence="10">
    <location>
        <position position="40"/>
    </location>
    <ligand>
        <name>Zn(2+)</name>
        <dbReference type="ChEBI" id="CHEBI:29105"/>
    </ligand>
</feature>
<keyword evidence="6 10" id="KW-0689">Ribosomal protein</keyword>
<feature type="binding site" evidence="10">
    <location>
        <position position="27"/>
    </location>
    <ligand>
        <name>Zn(2+)</name>
        <dbReference type="ChEBI" id="CHEBI:29105"/>
    </ligand>
</feature>
<evidence type="ECO:0000256" key="5">
    <source>
        <dbReference type="ARBA" id="ARBA00022884"/>
    </source>
</evidence>
<feature type="binding site" evidence="10">
    <location>
        <position position="43"/>
    </location>
    <ligand>
        <name>Zn(2+)</name>
        <dbReference type="ChEBI" id="CHEBI:29105"/>
    </ligand>
</feature>
<reference evidence="11 12" key="1">
    <citation type="submission" date="2021-05" db="EMBL/GenBank/DDBJ databases">
        <title>The draft genome of Geobacter chapellei DSM 13688.</title>
        <authorList>
            <person name="Xu Z."/>
            <person name="Masuda Y."/>
            <person name="Itoh H."/>
            <person name="Senoo K."/>
        </authorList>
    </citation>
    <scope>NUCLEOTIDE SEQUENCE [LARGE SCALE GENOMIC DNA]</scope>
    <source>
        <strain evidence="11 12">DSM 13688</strain>
    </source>
</reference>
<dbReference type="Proteomes" id="UP000784128">
    <property type="component" value="Unassembled WGS sequence"/>
</dbReference>
<comment type="cofactor">
    <cofactor evidence="10">
        <name>Zn(2+)</name>
        <dbReference type="ChEBI" id="CHEBI:29105"/>
    </cofactor>
    <text evidence="10">Binds 1 zinc ion per subunit.</text>
</comment>
<evidence type="ECO:0000256" key="6">
    <source>
        <dbReference type="ARBA" id="ARBA00022980"/>
    </source>
</evidence>
<dbReference type="GO" id="GO:0005840">
    <property type="term" value="C:ribosome"/>
    <property type="evidence" value="ECO:0007669"/>
    <property type="project" value="UniProtKB-KW"/>
</dbReference>
<dbReference type="NCBIfam" id="NF005974">
    <property type="entry name" value="PRK08061.1"/>
    <property type="match status" value="1"/>
</dbReference>
<evidence type="ECO:0000256" key="1">
    <source>
        <dbReference type="ARBA" id="ARBA00003686"/>
    </source>
</evidence>
<dbReference type="Pfam" id="PF00253">
    <property type="entry name" value="Ribosomal_S14"/>
    <property type="match status" value="1"/>
</dbReference>
<dbReference type="PANTHER" id="PTHR19836">
    <property type="entry name" value="30S RIBOSOMAL PROTEIN S14"/>
    <property type="match status" value="1"/>
</dbReference>
<evidence type="ECO:0000313" key="12">
    <source>
        <dbReference type="Proteomes" id="UP000784128"/>
    </source>
</evidence>
<dbReference type="InterPro" id="IPR001209">
    <property type="entry name" value="Ribosomal_uS14"/>
</dbReference>
<evidence type="ECO:0000256" key="4">
    <source>
        <dbReference type="ARBA" id="ARBA00022833"/>
    </source>
</evidence>
<evidence type="ECO:0000256" key="10">
    <source>
        <dbReference type="HAMAP-Rule" id="MF_01364"/>
    </source>
</evidence>
<protein>
    <recommendedName>
        <fullName evidence="8 10">Small ribosomal subunit protein uS14</fullName>
    </recommendedName>
</protein>
<keyword evidence="3 10" id="KW-0699">rRNA-binding</keyword>
<dbReference type="PROSITE" id="PS00527">
    <property type="entry name" value="RIBOSOMAL_S14"/>
    <property type="match status" value="1"/>
</dbReference>
<keyword evidence="2 10" id="KW-0479">Metal-binding</keyword>
<dbReference type="PANTHER" id="PTHR19836:SF19">
    <property type="entry name" value="SMALL RIBOSOMAL SUBUNIT PROTEIN US14M"/>
    <property type="match status" value="1"/>
</dbReference>
<gene>
    <name evidence="10" type="primary">rpsZ</name>
    <name evidence="10" type="synonym">rpsN</name>
    <name evidence="11" type="ORF">KJB30_16415</name>
</gene>
<sequence length="61" mass="7163">MAKVSMIIKSQRKPKFKVQQHSRCEVCGRPKAFYRKFKMCRICLRKYASIGQIPGVIKSSW</sequence>
<evidence type="ECO:0000256" key="2">
    <source>
        <dbReference type="ARBA" id="ARBA00022723"/>
    </source>
</evidence>
<evidence type="ECO:0000256" key="7">
    <source>
        <dbReference type="ARBA" id="ARBA00023274"/>
    </source>
</evidence>
<keyword evidence="12" id="KW-1185">Reference proteome</keyword>
<dbReference type="HAMAP" id="MF_01364_B">
    <property type="entry name" value="Ribosomal_uS14_2_B"/>
    <property type="match status" value="1"/>
</dbReference>
<keyword evidence="5 10" id="KW-0694">RNA-binding</keyword>
<dbReference type="EMBL" id="JAHDYS010000020">
    <property type="protein sequence ID" value="MBT1073377.1"/>
    <property type="molecule type" value="Genomic_DNA"/>
</dbReference>
<keyword evidence="4 10" id="KW-0862">Zinc</keyword>
<dbReference type="InterPro" id="IPR043140">
    <property type="entry name" value="Ribosomal_uS14_sf"/>
</dbReference>
<comment type="subunit">
    <text evidence="9 10">Part of the 30S ribosomal subunit. Contacts proteins S3 and S10.</text>
</comment>
<comment type="function">
    <text evidence="1 10">Binds 16S rRNA, required for the assembly of 30S particles and may also be responsible for determining the conformation of the 16S rRNA at the A site.</text>
</comment>
<organism evidence="11 12">
    <name type="scientific">Pelotalea chapellei</name>
    <dbReference type="NCBI Taxonomy" id="44671"/>
    <lineage>
        <taxon>Bacteria</taxon>
        <taxon>Pseudomonadati</taxon>
        <taxon>Thermodesulfobacteriota</taxon>
        <taxon>Desulfuromonadia</taxon>
        <taxon>Geobacterales</taxon>
        <taxon>Geobacteraceae</taxon>
        <taxon>Pelotalea</taxon>
    </lineage>
</organism>
<comment type="caution">
    <text evidence="11">The sequence shown here is derived from an EMBL/GenBank/DDBJ whole genome shotgun (WGS) entry which is preliminary data.</text>
</comment>
<evidence type="ECO:0000256" key="3">
    <source>
        <dbReference type="ARBA" id="ARBA00022730"/>
    </source>
</evidence>
<proteinExistence type="inferred from homology"/>
<dbReference type="RefSeq" id="WP_214301361.1">
    <property type="nucleotide sequence ID" value="NZ_JAHDYS010000020.1"/>
</dbReference>
<evidence type="ECO:0000256" key="8">
    <source>
        <dbReference type="ARBA" id="ARBA00035167"/>
    </source>
</evidence>
<keyword evidence="7 10" id="KW-0687">Ribonucleoprotein</keyword>
<dbReference type="SUPFAM" id="SSF57716">
    <property type="entry name" value="Glucocorticoid receptor-like (DNA-binding domain)"/>
    <property type="match status" value="1"/>
</dbReference>